<name>A0ABN9BEZ2_9NEOB</name>
<evidence type="ECO:0000313" key="3">
    <source>
        <dbReference type="Proteomes" id="UP001162483"/>
    </source>
</evidence>
<reference evidence="2" key="1">
    <citation type="submission" date="2023-05" db="EMBL/GenBank/DDBJ databases">
        <authorList>
            <person name="Stuckert A."/>
        </authorList>
    </citation>
    <scope>NUCLEOTIDE SEQUENCE</scope>
</reference>
<organism evidence="2 3">
    <name type="scientific">Staurois parvus</name>
    <dbReference type="NCBI Taxonomy" id="386267"/>
    <lineage>
        <taxon>Eukaryota</taxon>
        <taxon>Metazoa</taxon>
        <taxon>Chordata</taxon>
        <taxon>Craniata</taxon>
        <taxon>Vertebrata</taxon>
        <taxon>Euteleostomi</taxon>
        <taxon>Amphibia</taxon>
        <taxon>Batrachia</taxon>
        <taxon>Anura</taxon>
        <taxon>Neobatrachia</taxon>
        <taxon>Ranoidea</taxon>
        <taxon>Ranidae</taxon>
        <taxon>Staurois</taxon>
    </lineage>
</organism>
<dbReference type="EMBL" id="CATNWA010003753">
    <property type="protein sequence ID" value="CAI9546154.1"/>
    <property type="molecule type" value="Genomic_DNA"/>
</dbReference>
<feature type="non-terminal residue" evidence="2">
    <location>
        <position position="74"/>
    </location>
</feature>
<keyword evidence="1" id="KW-1133">Transmembrane helix</keyword>
<evidence type="ECO:0000313" key="2">
    <source>
        <dbReference type="EMBL" id="CAI9546154.1"/>
    </source>
</evidence>
<dbReference type="Proteomes" id="UP001162483">
    <property type="component" value="Unassembled WGS sequence"/>
</dbReference>
<keyword evidence="1" id="KW-0812">Transmembrane</keyword>
<keyword evidence="3" id="KW-1185">Reference proteome</keyword>
<accession>A0ABN9BEZ2</accession>
<keyword evidence="1" id="KW-0472">Membrane</keyword>
<gene>
    <name evidence="2" type="ORF">SPARVUS_LOCUS2792128</name>
</gene>
<sequence>MALGKKGLTCGAIKGLTVLCAVLLCWLCVCFTVSTLLCRALLCRALQISVQELTRERSVLFTYSVAGSPENAKS</sequence>
<protein>
    <submittedName>
        <fullName evidence="2">Uncharacterized protein</fullName>
    </submittedName>
</protein>
<feature type="transmembrane region" description="Helical" evidence="1">
    <location>
        <begin position="12"/>
        <end position="37"/>
    </location>
</feature>
<evidence type="ECO:0000256" key="1">
    <source>
        <dbReference type="SAM" id="Phobius"/>
    </source>
</evidence>
<comment type="caution">
    <text evidence="2">The sequence shown here is derived from an EMBL/GenBank/DDBJ whole genome shotgun (WGS) entry which is preliminary data.</text>
</comment>
<proteinExistence type="predicted"/>